<name>A0A1J4JVK3_9EUKA</name>
<dbReference type="AlphaFoldDB" id="A0A1J4JVK3"/>
<dbReference type="RefSeq" id="XP_068354694.1">
    <property type="nucleotide sequence ID" value="XM_068507982.1"/>
</dbReference>
<feature type="coiled-coil region" evidence="1">
    <location>
        <begin position="229"/>
        <end position="308"/>
    </location>
</feature>
<dbReference type="EMBL" id="MLAK01000905">
    <property type="protein sequence ID" value="OHT01558.1"/>
    <property type="molecule type" value="Genomic_DNA"/>
</dbReference>
<gene>
    <name evidence="2" type="ORF">TRFO_31533</name>
</gene>
<sequence length="589" mass="69312">MNESMQSFEIIEIQSHLSTIQDSVDNTLQGIGNRNGLLNSGSQKYFKFASDLKERLTILQRYSAALRAKHHEMKIEIDQFHNKVSLNLAEIKSVKNEMKRKYLIVENLYNQIIDKQQQNIKNRDLLNIQITEEDKEMNYLDEKLHNLSQFDFTAHTSSENDVLNKEIFDLKVEVNLLDEQLAFKNKIISDMNSSNNGKSALKAISESLFTIKRRSEKITEECFLINEKMNLIKHNIDEKKLKLENIKEKIKKLDEKSNIKRSDITNIKAIIIKIEAEKEKSNEANQEITNSENKLRRIKQELEIENKNEIDISHKVQKFNDEFDEYDPNSNFYKNYEKSENEYTLLCQAVDDAVILNAKLQNQIECIDKNAMIAKEKIHEEINECVHFNEQKLYTTLRSINESNRSMKKEVKFLEQSINVLEAEKMRLDEKYQQAKIKLEKYQKKEKKKPKGNNHKDIKKLKSFTKALEFKLSNLLCIIDHKKEDIETMKTNYEQMMIRMNKSSCSDCCTSKILAPICPIMQSRQNIAQILCDTTSKAKNIFENQKIDWKQQEQKDIENKLKRWDDTLTKISPTFENRIMKVIIEHACQ</sequence>
<keyword evidence="3" id="KW-1185">Reference proteome</keyword>
<protein>
    <submittedName>
        <fullName evidence="2">Uncharacterized protein</fullName>
    </submittedName>
</protein>
<feature type="coiled-coil region" evidence="1">
    <location>
        <begin position="357"/>
        <end position="445"/>
    </location>
</feature>
<dbReference type="VEuPathDB" id="TrichDB:TRFO_31533"/>
<dbReference type="Proteomes" id="UP000179807">
    <property type="component" value="Unassembled WGS sequence"/>
</dbReference>
<accession>A0A1J4JVK3</accession>
<evidence type="ECO:0000256" key="1">
    <source>
        <dbReference type="SAM" id="Coils"/>
    </source>
</evidence>
<evidence type="ECO:0000313" key="2">
    <source>
        <dbReference type="EMBL" id="OHT01558.1"/>
    </source>
</evidence>
<dbReference type="GeneID" id="94842686"/>
<proteinExistence type="predicted"/>
<evidence type="ECO:0000313" key="3">
    <source>
        <dbReference type="Proteomes" id="UP000179807"/>
    </source>
</evidence>
<reference evidence="2" key="1">
    <citation type="submission" date="2016-10" db="EMBL/GenBank/DDBJ databases">
        <authorList>
            <person name="Benchimol M."/>
            <person name="Almeida L.G."/>
            <person name="Vasconcelos A.T."/>
            <person name="Perreira-Neves A."/>
            <person name="Rosa I.A."/>
            <person name="Tasca T."/>
            <person name="Bogo M.R."/>
            <person name="de Souza W."/>
        </authorList>
    </citation>
    <scope>NUCLEOTIDE SEQUENCE [LARGE SCALE GENOMIC DNA]</scope>
    <source>
        <strain evidence="2">K</strain>
    </source>
</reference>
<comment type="caution">
    <text evidence="2">The sequence shown here is derived from an EMBL/GenBank/DDBJ whole genome shotgun (WGS) entry which is preliminary data.</text>
</comment>
<keyword evidence="1" id="KW-0175">Coiled coil</keyword>
<organism evidence="2 3">
    <name type="scientific">Tritrichomonas foetus</name>
    <dbReference type="NCBI Taxonomy" id="1144522"/>
    <lineage>
        <taxon>Eukaryota</taxon>
        <taxon>Metamonada</taxon>
        <taxon>Parabasalia</taxon>
        <taxon>Tritrichomonadida</taxon>
        <taxon>Tritrichomonadidae</taxon>
        <taxon>Tritrichomonas</taxon>
    </lineage>
</organism>